<keyword evidence="1" id="KW-0560">Oxidoreductase</keyword>
<evidence type="ECO:0000256" key="1">
    <source>
        <dbReference type="ARBA" id="ARBA00023002"/>
    </source>
</evidence>
<dbReference type="AlphaFoldDB" id="A0A937W2W6"/>
<dbReference type="GO" id="GO:0005829">
    <property type="term" value="C:cytosol"/>
    <property type="evidence" value="ECO:0007669"/>
    <property type="project" value="TreeGrafter"/>
</dbReference>
<keyword evidence="2" id="KW-0503">Monooxygenase</keyword>
<dbReference type="Pfam" id="PF00296">
    <property type="entry name" value="Bac_luciferase"/>
    <property type="match status" value="1"/>
</dbReference>
<dbReference type="InterPro" id="IPR011251">
    <property type="entry name" value="Luciferase-like_dom"/>
</dbReference>
<organism evidence="4 5">
    <name type="scientific">Tectimicrobiota bacterium</name>
    <dbReference type="NCBI Taxonomy" id="2528274"/>
    <lineage>
        <taxon>Bacteria</taxon>
        <taxon>Pseudomonadati</taxon>
        <taxon>Nitrospinota/Tectimicrobiota group</taxon>
        <taxon>Candidatus Tectimicrobiota</taxon>
    </lineage>
</organism>
<evidence type="ECO:0000256" key="2">
    <source>
        <dbReference type="ARBA" id="ARBA00023033"/>
    </source>
</evidence>
<gene>
    <name evidence="4" type="ORF">FJZ47_15650</name>
</gene>
<proteinExistence type="predicted"/>
<dbReference type="PANTHER" id="PTHR30137:SF8">
    <property type="entry name" value="BLR5498 PROTEIN"/>
    <property type="match status" value="1"/>
</dbReference>
<comment type="caution">
    <text evidence="4">The sequence shown here is derived from an EMBL/GenBank/DDBJ whole genome shotgun (WGS) entry which is preliminary data.</text>
</comment>
<sequence>MKFGLLYEHQLPRPWDERSEHRLLKEALAQVELADRLGFDYIWENEHHFLEEYSHSSAPEVFLACCARNTTQIRLGHAVVLSPPGYNHPARVAERIATLDLLSDGRVEFGTGESASRVELEGFGIDYTQKKAMWAEAVEQTANMMTMSPYPGFEGQFFSMPCRNVLPKPFQKPHPPLWVACSRRETIHEAARHGMGALTFAFVDPQEASKWVQEYYDIIKSDACVPIGHTVNANIAMVTGFSVHEDAEEAKQRGGDGFRYFGYSLGHYYVFGEHSPSKTNIWERFERARDGLAEVGRGSGIGTPTQVAEHLNKFAEAGVDQVIFIQQGGKNQHQHICEAMELFAATVMPQFKAHEAEREARKAVELAPYIAAALARKRRMAPIASADIPVISPYGRNVIQENQDDTANVTHHGAADIMVPLRDPLAQTEAVVSGD</sequence>
<name>A0A937W2W6_UNCTE</name>
<dbReference type="PANTHER" id="PTHR30137">
    <property type="entry name" value="LUCIFERASE-LIKE MONOOXYGENASE"/>
    <property type="match status" value="1"/>
</dbReference>
<evidence type="ECO:0000259" key="3">
    <source>
        <dbReference type="Pfam" id="PF00296"/>
    </source>
</evidence>
<reference evidence="4" key="1">
    <citation type="submission" date="2019-03" db="EMBL/GenBank/DDBJ databases">
        <title>Lake Tanganyika Metagenome-Assembled Genomes (MAGs).</title>
        <authorList>
            <person name="Tran P."/>
        </authorList>
    </citation>
    <scope>NUCLEOTIDE SEQUENCE</scope>
    <source>
        <strain evidence="4">K_DeepCast_65m_m2_066</strain>
    </source>
</reference>
<dbReference type="InterPro" id="IPR050766">
    <property type="entry name" value="Bact_Lucif_Oxidored"/>
</dbReference>
<protein>
    <submittedName>
        <fullName evidence="4">LLM class flavin-dependent oxidoreductase</fullName>
    </submittedName>
</protein>
<dbReference type="Gene3D" id="3.20.20.30">
    <property type="entry name" value="Luciferase-like domain"/>
    <property type="match status" value="1"/>
</dbReference>
<evidence type="ECO:0000313" key="5">
    <source>
        <dbReference type="Proteomes" id="UP000712673"/>
    </source>
</evidence>
<dbReference type="InterPro" id="IPR036661">
    <property type="entry name" value="Luciferase-like_sf"/>
</dbReference>
<dbReference type="GO" id="GO:0016705">
    <property type="term" value="F:oxidoreductase activity, acting on paired donors, with incorporation or reduction of molecular oxygen"/>
    <property type="evidence" value="ECO:0007669"/>
    <property type="project" value="InterPro"/>
</dbReference>
<dbReference type="GO" id="GO:0004497">
    <property type="term" value="F:monooxygenase activity"/>
    <property type="evidence" value="ECO:0007669"/>
    <property type="project" value="UniProtKB-KW"/>
</dbReference>
<feature type="domain" description="Luciferase-like" evidence="3">
    <location>
        <begin position="22"/>
        <end position="321"/>
    </location>
</feature>
<dbReference type="Proteomes" id="UP000712673">
    <property type="component" value="Unassembled WGS sequence"/>
</dbReference>
<accession>A0A937W2W6</accession>
<evidence type="ECO:0000313" key="4">
    <source>
        <dbReference type="EMBL" id="MBM3225218.1"/>
    </source>
</evidence>
<dbReference type="EMBL" id="VGLS01000514">
    <property type="protein sequence ID" value="MBM3225218.1"/>
    <property type="molecule type" value="Genomic_DNA"/>
</dbReference>
<dbReference type="SUPFAM" id="SSF51679">
    <property type="entry name" value="Bacterial luciferase-like"/>
    <property type="match status" value="1"/>
</dbReference>